<dbReference type="PANTHER" id="PTHR41523:SF7">
    <property type="entry name" value="HISTIDINE KINASE"/>
    <property type="match status" value="1"/>
</dbReference>
<dbReference type="InterPro" id="IPR011102">
    <property type="entry name" value="Sig_transdc_His_kinase_HWE"/>
</dbReference>
<dbReference type="Pfam" id="PF07536">
    <property type="entry name" value="HWE_HK"/>
    <property type="match status" value="1"/>
</dbReference>
<evidence type="ECO:0000256" key="2">
    <source>
        <dbReference type="ARBA" id="ARBA00012438"/>
    </source>
</evidence>
<keyword evidence="6" id="KW-0418">Kinase</keyword>
<gene>
    <name evidence="10" type="ORF">N5A92_27100</name>
</gene>
<evidence type="ECO:0000256" key="7">
    <source>
        <dbReference type="ARBA" id="ARBA00022840"/>
    </source>
</evidence>
<comment type="caution">
    <text evidence="10">The sequence shown here is derived from an EMBL/GenBank/DDBJ whole genome shotgun (WGS) entry which is preliminary data.</text>
</comment>
<dbReference type="Gene3D" id="3.30.565.10">
    <property type="entry name" value="Histidine kinase-like ATPase, C-terminal domain"/>
    <property type="match status" value="1"/>
</dbReference>
<keyword evidence="8" id="KW-0175">Coiled coil</keyword>
<dbReference type="Proteomes" id="UP001320831">
    <property type="component" value="Unassembled WGS sequence"/>
</dbReference>
<dbReference type="EC" id="2.7.13.3" evidence="2"/>
<evidence type="ECO:0000256" key="6">
    <source>
        <dbReference type="ARBA" id="ARBA00022777"/>
    </source>
</evidence>
<dbReference type="EMBL" id="JAOCZP010000018">
    <property type="protein sequence ID" value="MCT7378675.1"/>
    <property type="molecule type" value="Genomic_DNA"/>
</dbReference>
<dbReference type="SUPFAM" id="SSF55781">
    <property type="entry name" value="GAF domain-like"/>
    <property type="match status" value="1"/>
</dbReference>
<evidence type="ECO:0000313" key="10">
    <source>
        <dbReference type="EMBL" id="MCT7378675.1"/>
    </source>
</evidence>
<dbReference type="Pfam" id="PF13185">
    <property type="entry name" value="GAF_2"/>
    <property type="match status" value="1"/>
</dbReference>
<evidence type="ECO:0000256" key="4">
    <source>
        <dbReference type="ARBA" id="ARBA00022679"/>
    </source>
</evidence>
<evidence type="ECO:0000256" key="3">
    <source>
        <dbReference type="ARBA" id="ARBA00022553"/>
    </source>
</evidence>
<feature type="coiled-coil region" evidence="8">
    <location>
        <begin position="189"/>
        <end position="223"/>
    </location>
</feature>
<evidence type="ECO:0000256" key="5">
    <source>
        <dbReference type="ARBA" id="ARBA00022741"/>
    </source>
</evidence>
<dbReference type="Gene3D" id="3.30.450.40">
    <property type="match status" value="1"/>
</dbReference>
<proteinExistence type="predicted"/>
<dbReference type="InterPro" id="IPR003018">
    <property type="entry name" value="GAF"/>
</dbReference>
<evidence type="ECO:0000256" key="8">
    <source>
        <dbReference type="SAM" id="Coils"/>
    </source>
</evidence>
<reference evidence="10 11" key="1">
    <citation type="submission" date="2022-09" db="EMBL/GenBank/DDBJ databases">
        <title>Chelativorans salina sp. nov., a novel slightly halophilic bacterium isolated from a saline lake sediment enrichment.</title>
        <authorList>
            <person name="Gao L."/>
            <person name="Fang B.-Z."/>
            <person name="Li W.-J."/>
        </authorList>
    </citation>
    <scope>NUCLEOTIDE SEQUENCE [LARGE SCALE GENOMIC DNA]</scope>
    <source>
        <strain evidence="10 11">EGI FJ00035</strain>
    </source>
</reference>
<organism evidence="10 11">
    <name type="scientific">Chelativorans salis</name>
    <dbReference type="NCBI Taxonomy" id="2978478"/>
    <lineage>
        <taxon>Bacteria</taxon>
        <taxon>Pseudomonadati</taxon>
        <taxon>Pseudomonadota</taxon>
        <taxon>Alphaproteobacteria</taxon>
        <taxon>Hyphomicrobiales</taxon>
        <taxon>Phyllobacteriaceae</taxon>
        <taxon>Chelativorans</taxon>
    </lineage>
</organism>
<dbReference type="RefSeq" id="WP_260907727.1">
    <property type="nucleotide sequence ID" value="NZ_JAOCZP010000018.1"/>
</dbReference>
<sequence length="405" mass="44829">MAGQEIPNEASLQRTLVTHELKTRFRAVDHANENFALLRLGDALVAEPDIVLQQLSETILDTCRAQSAGLSILERADGQELFRWTAVVGAFAQNSGGTMPRNESPCSIVIDTEEVQLFRRPELSFAPLKLIEPPIQEALLAPFYADGRPAGTIWAITHDMRHQFDSEDARLLGNLTRFASAYFRLVAAREVQKSARRDAEERLSEVEALRKRQQVLLRELNHRVGNLLTVVSSIANKTVGRGRPVADFQQRITALSRAQNLITKPEARASLAEVVDAELNPYMGTHSAQVKIEGPHAVVDEAHVQALSLAVHELATNAIKYGALKASTGRLEIKWELRREGAATKAVLEWCESGVDVSQDAMDRQGFGRELIERSLGRALDADVNYQLHRNGVVCTIVLPVEVDQ</sequence>
<accession>A0ABT2LVY5</accession>
<evidence type="ECO:0000259" key="9">
    <source>
        <dbReference type="SMART" id="SM00911"/>
    </source>
</evidence>
<keyword evidence="7" id="KW-0067">ATP-binding</keyword>
<dbReference type="SUPFAM" id="SSF55874">
    <property type="entry name" value="ATPase domain of HSP90 chaperone/DNA topoisomerase II/histidine kinase"/>
    <property type="match status" value="1"/>
</dbReference>
<keyword evidence="3" id="KW-0597">Phosphoprotein</keyword>
<dbReference type="SMART" id="SM00911">
    <property type="entry name" value="HWE_HK"/>
    <property type="match status" value="1"/>
</dbReference>
<feature type="domain" description="Signal transduction histidine kinase HWE region" evidence="9">
    <location>
        <begin position="219"/>
        <end position="296"/>
    </location>
</feature>
<dbReference type="InterPro" id="IPR029016">
    <property type="entry name" value="GAF-like_dom_sf"/>
</dbReference>
<dbReference type="InterPro" id="IPR036890">
    <property type="entry name" value="HATPase_C_sf"/>
</dbReference>
<name>A0ABT2LVY5_9HYPH</name>
<keyword evidence="4" id="KW-0808">Transferase</keyword>
<keyword evidence="11" id="KW-1185">Reference proteome</keyword>
<protein>
    <recommendedName>
        <fullName evidence="2">histidine kinase</fullName>
        <ecNumber evidence="2">2.7.13.3</ecNumber>
    </recommendedName>
</protein>
<evidence type="ECO:0000313" key="11">
    <source>
        <dbReference type="Proteomes" id="UP001320831"/>
    </source>
</evidence>
<dbReference type="PANTHER" id="PTHR41523">
    <property type="entry name" value="TWO-COMPONENT SYSTEM SENSOR PROTEIN"/>
    <property type="match status" value="1"/>
</dbReference>
<keyword evidence="5" id="KW-0547">Nucleotide-binding</keyword>
<comment type="catalytic activity">
    <reaction evidence="1">
        <text>ATP + protein L-histidine = ADP + protein N-phospho-L-histidine.</text>
        <dbReference type="EC" id="2.7.13.3"/>
    </reaction>
</comment>
<evidence type="ECO:0000256" key="1">
    <source>
        <dbReference type="ARBA" id="ARBA00000085"/>
    </source>
</evidence>